<keyword evidence="4" id="KW-1185">Reference proteome</keyword>
<gene>
    <name evidence="3" type="ORF">P154DRAFT_619317</name>
</gene>
<name>A0A6A5WVL3_9PLEO</name>
<organism evidence="3 4">
    <name type="scientific">Amniculicola lignicola CBS 123094</name>
    <dbReference type="NCBI Taxonomy" id="1392246"/>
    <lineage>
        <taxon>Eukaryota</taxon>
        <taxon>Fungi</taxon>
        <taxon>Dikarya</taxon>
        <taxon>Ascomycota</taxon>
        <taxon>Pezizomycotina</taxon>
        <taxon>Dothideomycetes</taxon>
        <taxon>Pleosporomycetidae</taxon>
        <taxon>Pleosporales</taxon>
        <taxon>Amniculicolaceae</taxon>
        <taxon>Amniculicola</taxon>
    </lineage>
</organism>
<dbReference type="Proteomes" id="UP000799779">
    <property type="component" value="Unassembled WGS sequence"/>
</dbReference>
<keyword evidence="2" id="KW-0812">Transmembrane</keyword>
<evidence type="ECO:0000256" key="1">
    <source>
        <dbReference type="SAM" id="MobiDB-lite"/>
    </source>
</evidence>
<evidence type="ECO:0000256" key="2">
    <source>
        <dbReference type="SAM" id="Phobius"/>
    </source>
</evidence>
<keyword evidence="2" id="KW-0472">Membrane</keyword>
<proteinExistence type="predicted"/>
<keyword evidence="2" id="KW-1133">Transmembrane helix</keyword>
<feature type="compositionally biased region" description="Basic and acidic residues" evidence="1">
    <location>
        <begin position="154"/>
        <end position="170"/>
    </location>
</feature>
<dbReference type="EMBL" id="ML977582">
    <property type="protein sequence ID" value="KAF2001656.1"/>
    <property type="molecule type" value="Genomic_DNA"/>
</dbReference>
<sequence length="178" mass="20082">MAWQLMIAEAIATIFTTRPGHLASPAVFILLIILFEILDVRLYYKATYATCHQVLRRRSQEQAREAQEIELATQALETRIRERGIPIPPPPESPTPPITTADGLLNYRPFISAKLLIWCNYFGKSVMGQGLHGRGGNTLMGYWLSRKEILEDKDRKVDEQEAIDMKGGKGEEEEIVAA</sequence>
<reference evidence="3" key="1">
    <citation type="journal article" date="2020" name="Stud. Mycol.">
        <title>101 Dothideomycetes genomes: a test case for predicting lifestyles and emergence of pathogens.</title>
        <authorList>
            <person name="Haridas S."/>
            <person name="Albert R."/>
            <person name="Binder M."/>
            <person name="Bloem J."/>
            <person name="Labutti K."/>
            <person name="Salamov A."/>
            <person name="Andreopoulos B."/>
            <person name="Baker S."/>
            <person name="Barry K."/>
            <person name="Bills G."/>
            <person name="Bluhm B."/>
            <person name="Cannon C."/>
            <person name="Castanera R."/>
            <person name="Culley D."/>
            <person name="Daum C."/>
            <person name="Ezra D."/>
            <person name="Gonzalez J."/>
            <person name="Henrissat B."/>
            <person name="Kuo A."/>
            <person name="Liang C."/>
            <person name="Lipzen A."/>
            <person name="Lutzoni F."/>
            <person name="Magnuson J."/>
            <person name="Mondo S."/>
            <person name="Nolan M."/>
            <person name="Ohm R."/>
            <person name="Pangilinan J."/>
            <person name="Park H.-J."/>
            <person name="Ramirez L."/>
            <person name="Alfaro M."/>
            <person name="Sun H."/>
            <person name="Tritt A."/>
            <person name="Yoshinaga Y."/>
            <person name="Zwiers L.-H."/>
            <person name="Turgeon B."/>
            <person name="Goodwin S."/>
            <person name="Spatafora J."/>
            <person name="Crous P."/>
            <person name="Grigoriev I."/>
        </authorList>
    </citation>
    <scope>NUCLEOTIDE SEQUENCE</scope>
    <source>
        <strain evidence="3">CBS 123094</strain>
    </source>
</reference>
<feature type="transmembrane region" description="Helical" evidence="2">
    <location>
        <begin position="20"/>
        <end position="38"/>
    </location>
</feature>
<evidence type="ECO:0000313" key="4">
    <source>
        <dbReference type="Proteomes" id="UP000799779"/>
    </source>
</evidence>
<protein>
    <submittedName>
        <fullName evidence="3">Uncharacterized protein</fullName>
    </submittedName>
</protein>
<accession>A0A6A5WVL3</accession>
<evidence type="ECO:0000313" key="3">
    <source>
        <dbReference type="EMBL" id="KAF2001656.1"/>
    </source>
</evidence>
<dbReference type="AlphaFoldDB" id="A0A6A5WVL3"/>
<feature type="region of interest" description="Disordered" evidence="1">
    <location>
        <begin position="154"/>
        <end position="178"/>
    </location>
</feature>